<dbReference type="InterPro" id="IPR003770">
    <property type="entry name" value="MLTG-like"/>
</dbReference>
<name>A0A917TRG4_9BACI</name>
<dbReference type="Gene3D" id="3.30.1490.480">
    <property type="entry name" value="Endolytic murein transglycosylase"/>
    <property type="match status" value="1"/>
</dbReference>
<dbReference type="AlphaFoldDB" id="A0A917TRG4"/>
<reference evidence="3" key="2">
    <citation type="submission" date="2020-09" db="EMBL/GenBank/DDBJ databases">
        <authorList>
            <person name="Sun Q."/>
            <person name="Zhou Y."/>
        </authorList>
    </citation>
    <scope>NUCLEOTIDE SEQUENCE</scope>
    <source>
        <strain evidence="3">CGMCC 1.6333</strain>
    </source>
</reference>
<dbReference type="OrthoDB" id="2691730at2"/>
<keyword evidence="2" id="KW-1133">Transmembrane helix</keyword>
<evidence type="ECO:0008006" key="5">
    <source>
        <dbReference type="Google" id="ProtNLM"/>
    </source>
</evidence>
<dbReference type="RefSeq" id="WP_117154347.1">
    <property type="nucleotide sequence ID" value="NZ_BMLG01000007.1"/>
</dbReference>
<reference evidence="3" key="1">
    <citation type="journal article" date="2014" name="Int. J. Syst. Evol. Microbiol.">
        <title>Complete genome sequence of Corynebacterium casei LMG S-19264T (=DSM 44701T), isolated from a smear-ripened cheese.</title>
        <authorList>
            <consortium name="US DOE Joint Genome Institute (JGI-PGF)"/>
            <person name="Walter F."/>
            <person name="Albersmeier A."/>
            <person name="Kalinowski J."/>
            <person name="Ruckert C."/>
        </authorList>
    </citation>
    <scope>NUCLEOTIDE SEQUENCE</scope>
    <source>
        <strain evidence="3">CGMCC 1.6333</strain>
    </source>
</reference>
<dbReference type="Pfam" id="PF02618">
    <property type="entry name" value="YceG"/>
    <property type="match status" value="1"/>
</dbReference>
<keyword evidence="2" id="KW-0472">Membrane</keyword>
<gene>
    <name evidence="3" type="ORF">GCM10011351_17110</name>
</gene>
<keyword evidence="4" id="KW-1185">Reference proteome</keyword>
<organism evidence="3 4">
    <name type="scientific">Paraliobacillus quinghaiensis</name>
    <dbReference type="NCBI Taxonomy" id="470815"/>
    <lineage>
        <taxon>Bacteria</taxon>
        <taxon>Bacillati</taxon>
        <taxon>Bacillota</taxon>
        <taxon>Bacilli</taxon>
        <taxon>Bacillales</taxon>
        <taxon>Bacillaceae</taxon>
        <taxon>Paraliobacillus</taxon>
    </lineage>
</organism>
<evidence type="ECO:0000313" key="4">
    <source>
        <dbReference type="Proteomes" id="UP000618460"/>
    </source>
</evidence>
<evidence type="ECO:0000313" key="3">
    <source>
        <dbReference type="EMBL" id="GGM31525.1"/>
    </source>
</evidence>
<feature type="transmembrane region" description="Helical" evidence="2">
    <location>
        <begin position="7"/>
        <end position="25"/>
    </location>
</feature>
<dbReference type="EMBL" id="BMLG01000007">
    <property type="protein sequence ID" value="GGM31525.1"/>
    <property type="molecule type" value="Genomic_DNA"/>
</dbReference>
<evidence type="ECO:0000256" key="2">
    <source>
        <dbReference type="SAM" id="Phobius"/>
    </source>
</evidence>
<dbReference type="Proteomes" id="UP000618460">
    <property type="component" value="Unassembled WGS sequence"/>
</dbReference>
<protein>
    <recommendedName>
        <fullName evidence="5">YceG-like family protein</fullName>
    </recommendedName>
</protein>
<feature type="region of interest" description="Disordered" evidence="1">
    <location>
        <begin position="62"/>
        <end position="99"/>
    </location>
</feature>
<keyword evidence="2" id="KW-0812">Transmembrane</keyword>
<accession>A0A917TRG4</accession>
<feature type="compositionally biased region" description="Acidic residues" evidence="1">
    <location>
        <begin position="64"/>
        <end position="73"/>
    </location>
</feature>
<comment type="caution">
    <text evidence="3">The sequence shown here is derived from an EMBL/GenBank/DDBJ whole genome shotgun (WGS) entry which is preliminary data.</text>
</comment>
<evidence type="ECO:0000256" key="1">
    <source>
        <dbReference type="SAM" id="MobiDB-lite"/>
    </source>
</evidence>
<proteinExistence type="predicted"/>
<sequence length="169" mass="18966">MKQIVRAFALGILTATVLLGVIYFFDNDNDDVVGEQNTAENNVMDLEEMIEELEMNGYYVSTEEPTDEQDLTETETQKESTENESENESGSDTDTETTAPETFNLTIESGMTISQVAESLENANIIEDREVFITYLNDNDYGTNIQIGEFELNSEMTLQEIADTIANQN</sequence>
<feature type="compositionally biased region" description="Acidic residues" evidence="1">
    <location>
        <begin position="82"/>
        <end position="95"/>
    </location>
</feature>